<dbReference type="InterPro" id="IPR035907">
    <property type="entry name" value="Hppk_sf"/>
</dbReference>
<evidence type="ECO:0000256" key="6">
    <source>
        <dbReference type="ARBA" id="ARBA00022840"/>
    </source>
</evidence>
<evidence type="ECO:0000259" key="8">
    <source>
        <dbReference type="Pfam" id="PF01288"/>
    </source>
</evidence>
<evidence type="ECO:0000256" key="5">
    <source>
        <dbReference type="ARBA" id="ARBA00022777"/>
    </source>
</evidence>
<keyword evidence="4" id="KW-0547">Nucleotide-binding</keyword>
<dbReference type="SUPFAM" id="SSF55083">
    <property type="entry name" value="6-hydroxymethyl-7,8-dihydropterin pyrophosphokinase, HPPK"/>
    <property type="match status" value="1"/>
</dbReference>
<organism evidence="9 10">
    <name type="scientific">Porticoccus litoralis</name>
    <dbReference type="NCBI Taxonomy" id="434086"/>
    <lineage>
        <taxon>Bacteria</taxon>
        <taxon>Pseudomonadati</taxon>
        <taxon>Pseudomonadota</taxon>
        <taxon>Gammaproteobacteria</taxon>
        <taxon>Cellvibrionales</taxon>
        <taxon>Porticoccaceae</taxon>
        <taxon>Porticoccus</taxon>
    </lineage>
</organism>
<keyword evidence="7" id="KW-0289">Folate biosynthesis</keyword>
<keyword evidence="10" id="KW-1185">Reference proteome</keyword>
<comment type="caution">
    <text evidence="9">The sequence shown here is derived from an EMBL/GenBank/DDBJ whole genome shotgun (WGS) entry which is preliminary data.</text>
</comment>
<keyword evidence="5" id="KW-0418">Kinase</keyword>
<gene>
    <name evidence="9" type="primary">folK</name>
    <name evidence="9" type="ORF">Q8A57_08550</name>
</gene>
<dbReference type="Gene3D" id="3.30.70.560">
    <property type="entry name" value="7,8-Dihydro-6-hydroxymethylpterin-pyrophosphokinase HPPK"/>
    <property type="match status" value="1"/>
</dbReference>
<accession>A0AAW8B7E5</accession>
<evidence type="ECO:0000256" key="3">
    <source>
        <dbReference type="ARBA" id="ARBA00022679"/>
    </source>
</evidence>
<proteinExistence type="predicted"/>
<dbReference type="InterPro" id="IPR000550">
    <property type="entry name" value="Hppk"/>
</dbReference>
<keyword evidence="6" id="KW-0067">ATP-binding</keyword>
<dbReference type="GO" id="GO:0005524">
    <property type="term" value="F:ATP binding"/>
    <property type="evidence" value="ECO:0007669"/>
    <property type="project" value="UniProtKB-KW"/>
</dbReference>
<dbReference type="PANTHER" id="PTHR43071:SF2">
    <property type="entry name" value="2-AMINO-4-HYDROXY-6-HYDROXYMETHYLDIHYDROPTERIDINE PYROPHOSPHOKINASE"/>
    <property type="match status" value="1"/>
</dbReference>
<protein>
    <recommendedName>
        <fullName evidence="2">2-amino-4-hydroxy-6-hydroxymethyldihydropteridine diphosphokinase</fullName>
        <ecNumber evidence="2">2.7.6.3</ecNumber>
    </recommendedName>
</protein>
<dbReference type="PANTHER" id="PTHR43071">
    <property type="entry name" value="2-AMINO-4-HYDROXY-6-HYDROXYMETHYLDIHYDROPTERIDINE PYROPHOSPHOKINASE"/>
    <property type="match status" value="1"/>
</dbReference>
<evidence type="ECO:0000256" key="2">
    <source>
        <dbReference type="ARBA" id="ARBA00013253"/>
    </source>
</evidence>
<dbReference type="GO" id="GO:0016301">
    <property type="term" value="F:kinase activity"/>
    <property type="evidence" value="ECO:0007669"/>
    <property type="project" value="UniProtKB-KW"/>
</dbReference>
<reference evidence="9" key="2">
    <citation type="submission" date="2023-08" db="EMBL/GenBank/DDBJ databases">
        <authorList>
            <person name="Luo J."/>
        </authorList>
    </citation>
    <scope>NUCLEOTIDE SEQUENCE</scope>
    <source>
        <strain evidence="9">DSM 25064</strain>
    </source>
</reference>
<evidence type="ECO:0000256" key="7">
    <source>
        <dbReference type="ARBA" id="ARBA00022909"/>
    </source>
</evidence>
<reference evidence="9" key="1">
    <citation type="journal article" date="2010" name="Int. J. Syst. Evol. Microbiol.">
        <title>Porticoccus litoralis gen. nov., sp. nov., a gammaproteobacterium isolated from the Yellow Sea.</title>
        <authorList>
            <person name="Oh H.M."/>
            <person name="Kim H."/>
            <person name="Kim K.M."/>
            <person name="Min G.S."/>
            <person name="Cho J.C."/>
        </authorList>
    </citation>
    <scope>NUCLEOTIDE SEQUENCE</scope>
    <source>
        <strain evidence="9">DSM 25064</strain>
    </source>
</reference>
<name>A0AAW8B7E5_9GAMM</name>
<dbReference type="EC" id="2.7.6.3" evidence="2"/>
<dbReference type="Proteomes" id="UP001178354">
    <property type="component" value="Unassembled WGS sequence"/>
</dbReference>
<dbReference type="AlphaFoldDB" id="A0AAW8B7E5"/>
<feature type="domain" description="7,8-dihydro-6-hydroxymethylpterin-pyrophosphokinase" evidence="8">
    <location>
        <begin position="5"/>
        <end position="130"/>
    </location>
</feature>
<sequence>MARVYLGLGSNTDREHYIHAALDALAEQFGDLQLSSVYESEAVGFEGDAFLNLVAGIETSMSVGELSRYLKALEDRHGRRRDCPRYSGRTLDIDILTYDQCVGLVDGVALPRGEILFNAFVLWPLAEIAPGELHPLAALSYGELWQNYEHNRQALWPVSFHWRGSELTRFPTRLAEGL</sequence>
<dbReference type="GO" id="GO:0003848">
    <property type="term" value="F:2-amino-4-hydroxy-6-hydroxymethyldihydropteridine diphosphokinase activity"/>
    <property type="evidence" value="ECO:0007669"/>
    <property type="project" value="UniProtKB-EC"/>
</dbReference>
<dbReference type="RefSeq" id="WP_305170631.1">
    <property type="nucleotide sequence ID" value="NZ_JAUUUU010000004.1"/>
</dbReference>
<dbReference type="NCBIfam" id="TIGR01498">
    <property type="entry name" value="folK"/>
    <property type="match status" value="1"/>
</dbReference>
<keyword evidence="3 9" id="KW-0808">Transferase</keyword>
<dbReference type="CDD" id="cd00483">
    <property type="entry name" value="HPPK"/>
    <property type="match status" value="1"/>
</dbReference>
<evidence type="ECO:0000256" key="4">
    <source>
        <dbReference type="ARBA" id="ARBA00022741"/>
    </source>
</evidence>
<evidence type="ECO:0000313" key="9">
    <source>
        <dbReference type="EMBL" id="MDP1521015.1"/>
    </source>
</evidence>
<comment type="pathway">
    <text evidence="1">Cofactor biosynthesis; tetrahydrofolate biosynthesis; 2-amino-4-hydroxy-6-hydroxymethyl-7,8-dihydropteridine diphosphate from 7,8-dihydroneopterin triphosphate: step 4/4.</text>
</comment>
<dbReference type="Pfam" id="PF01288">
    <property type="entry name" value="HPPK"/>
    <property type="match status" value="1"/>
</dbReference>
<dbReference type="EMBL" id="JAUUUU010000004">
    <property type="protein sequence ID" value="MDP1521015.1"/>
    <property type="molecule type" value="Genomic_DNA"/>
</dbReference>
<evidence type="ECO:0000256" key="1">
    <source>
        <dbReference type="ARBA" id="ARBA00005051"/>
    </source>
</evidence>
<evidence type="ECO:0000313" key="10">
    <source>
        <dbReference type="Proteomes" id="UP001178354"/>
    </source>
</evidence>
<dbReference type="GO" id="GO:0046656">
    <property type="term" value="P:folic acid biosynthetic process"/>
    <property type="evidence" value="ECO:0007669"/>
    <property type="project" value="UniProtKB-KW"/>
</dbReference>